<reference evidence="5" key="2">
    <citation type="submission" date="2022-01" db="EMBL/GenBank/DDBJ databases">
        <authorList>
            <person name="Hirooka S."/>
            <person name="Miyagishima S.Y."/>
        </authorList>
    </citation>
    <scope>NUCLEOTIDE SEQUENCE</scope>
    <source>
        <strain evidence="5">NBRC 102759</strain>
    </source>
</reference>
<organism evidence="5 6">
    <name type="scientific">Galdieria partita</name>
    <dbReference type="NCBI Taxonomy" id="83374"/>
    <lineage>
        <taxon>Eukaryota</taxon>
        <taxon>Rhodophyta</taxon>
        <taxon>Bangiophyceae</taxon>
        <taxon>Galdieriales</taxon>
        <taxon>Galdieriaceae</taxon>
        <taxon>Galdieria</taxon>
    </lineage>
</organism>
<evidence type="ECO:0000313" key="6">
    <source>
        <dbReference type="Proteomes" id="UP001061958"/>
    </source>
</evidence>
<keyword evidence="6" id="KW-1185">Reference proteome</keyword>
<dbReference type="PANTHER" id="PTHR11699">
    <property type="entry name" value="ALDEHYDE DEHYDROGENASE-RELATED"/>
    <property type="match status" value="1"/>
</dbReference>
<comment type="caution">
    <text evidence="5">The sequence shown here is derived from an EMBL/GenBank/DDBJ whole genome shotgun (WGS) entry which is preliminary data.</text>
</comment>
<dbReference type="InterPro" id="IPR016160">
    <property type="entry name" value="Ald_DH_CS_CYS"/>
</dbReference>
<feature type="active site" evidence="2">
    <location>
        <position position="382"/>
    </location>
</feature>
<gene>
    <name evidence="5" type="ORF">GpartN1_g3938.t1</name>
</gene>
<name>A0A9C7PZ32_9RHOD</name>
<dbReference type="AlphaFoldDB" id="A0A9C7PZ32"/>
<evidence type="ECO:0000256" key="2">
    <source>
        <dbReference type="PROSITE-ProRule" id="PRU10007"/>
    </source>
</evidence>
<dbReference type="SUPFAM" id="SSF53720">
    <property type="entry name" value="ALDH-like"/>
    <property type="match status" value="1"/>
</dbReference>
<dbReference type="EMBL" id="BQMJ01000030">
    <property type="protein sequence ID" value="GJQ12147.1"/>
    <property type="molecule type" value="Genomic_DNA"/>
</dbReference>
<dbReference type="Pfam" id="PF00171">
    <property type="entry name" value="Aldedh"/>
    <property type="match status" value="1"/>
</dbReference>
<dbReference type="InterPro" id="IPR016163">
    <property type="entry name" value="Ald_DH_C"/>
</dbReference>
<reference evidence="5" key="1">
    <citation type="journal article" date="2022" name="Proc. Natl. Acad. Sci. U.S.A.">
        <title>Life cycle and functional genomics of the unicellular red alga Galdieria for elucidating algal and plant evolution and industrial use.</title>
        <authorList>
            <person name="Hirooka S."/>
            <person name="Itabashi T."/>
            <person name="Ichinose T.M."/>
            <person name="Onuma R."/>
            <person name="Fujiwara T."/>
            <person name="Yamashita S."/>
            <person name="Jong L.W."/>
            <person name="Tomita R."/>
            <person name="Iwane A.H."/>
            <person name="Miyagishima S.Y."/>
        </authorList>
    </citation>
    <scope>NUCLEOTIDE SEQUENCE</scope>
    <source>
        <strain evidence="5">NBRC 102759</strain>
    </source>
</reference>
<dbReference type="InterPro" id="IPR029510">
    <property type="entry name" value="Ald_DH_CS_GLU"/>
</dbReference>
<proteinExistence type="inferred from homology"/>
<dbReference type="Gene3D" id="3.40.309.10">
    <property type="entry name" value="Aldehyde Dehydrogenase, Chain A, domain 2"/>
    <property type="match status" value="1"/>
</dbReference>
<dbReference type="PROSITE" id="PS00687">
    <property type="entry name" value="ALDEHYDE_DEHYDR_GLU"/>
    <property type="match status" value="1"/>
</dbReference>
<dbReference type="InterPro" id="IPR016162">
    <property type="entry name" value="Ald_DH_N"/>
</dbReference>
<accession>A0A9C7PZ32</accession>
<dbReference type="OrthoDB" id="310895at2759"/>
<sequence>MTVNLFESSLFQQFSQTVSNVFYLVGFTLQRMGSYIVNLGNGCIYEEALANCGPLNFAASVSGQVISIPWLFVVLALSTLFNWVSRIVRIIFKLLAITFQGESAGLLGFSLTRQTPPRIHIDVGEKMETPKYLLGKKGMMVDGERKLIHCYAPASGAYLGSVPIMDEKQVNDAVLKAKEAQEKWKHVSFSERRKVLYCLKKYIVKYQDDIVWMSCLDTGKTRVDAVLGEIITTLEKIRWLCAEGEAVLSTERRSVGPLTLHKTARVEYHPLGVIGAIAPWNYPFHNMYNPLLAALFSGNAFVIKPSEYSCWSSLYFVKIIRSVLDFCGHPSDLVQILCGDNSTGEALIRCPFVEKIFFTGSTKVGRLVAKQAAEQLKPVVLELGGKDPFIILQDADQEQAVELLMRGVFQNSGQNCVGVERVFVHRDIFEHIESRIVSLVSKLRVGNDLADKSTCVDLGAMTMGPTAIQSIHDLIQDAVDQGAQILYGNLSKLSDKNSSMMSPVVLTRVSKDMRIMQEEVFGPVVVLISFKDDNELVELVNLCPFGLGSSVFSRDYYRANRIAAQLQCGMCNMNDFGVNYLCQSLPFGGTKASGSDRFSGVEGLRGCCLVKAVTCDRIPGVRTRIPKPLKYPVEKNGYLFSKSLVEVLYEDSQLQRMRAVWQLIKTALNK</sequence>
<dbReference type="Proteomes" id="UP001061958">
    <property type="component" value="Unassembled WGS sequence"/>
</dbReference>
<evidence type="ECO:0000259" key="4">
    <source>
        <dbReference type="Pfam" id="PF00171"/>
    </source>
</evidence>
<comment type="similarity">
    <text evidence="3">Belongs to the aldehyde dehydrogenase family.</text>
</comment>
<evidence type="ECO:0000256" key="3">
    <source>
        <dbReference type="RuleBase" id="RU003345"/>
    </source>
</evidence>
<evidence type="ECO:0000313" key="5">
    <source>
        <dbReference type="EMBL" id="GJQ12147.1"/>
    </source>
</evidence>
<dbReference type="GO" id="GO:0016620">
    <property type="term" value="F:oxidoreductase activity, acting on the aldehyde or oxo group of donors, NAD or NADP as acceptor"/>
    <property type="evidence" value="ECO:0007669"/>
    <property type="project" value="InterPro"/>
</dbReference>
<dbReference type="InterPro" id="IPR015590">
    <property type="entry name" value="Aldehyde_DH_dom"/>
</dbReference>
<dbReference type="InterPro" id="IPR016161">
    <property type="entry name" value="Ald_DH/histidinol_DH"/>
</dbReference>
<evidence type="ECO:0000256" key="1">
    <source>
        <dbReference type="ARBA" id="ARBA00023002"/>
    </source>
</evidence>
<dbReference type="Gene3D" id="3.40.605.10">
    <property type="entry name" value="Aldehyde Dehydrogenase, Chain A, domain 1"/>
    <property type="match status" value="1"/>
</dbReference>
<feature type="domain" description="Aldehyde dehydrogenase" evidence="4">
    <location>
        <begin position="142"/>
        <end position="613"/>
    </location>
</feature>
<keyword evidence="1 3" id="KW-0560">Oxidoreductase</keyword>
<protein>
    <recommendedName>
        <fullName evidence="4">Aldehyde dehydrogenase domain-containing protein</fullName>
    </recommendedName>
</protein>
<dbReference type="PROSITE" id="PS00070">
    <property type="entry name" value="ALDEHYDE_DEHYDR_CYS"/>
    <property type="match status" value="1"/>
</dbReference>